<gene>
    <name evidence="1" type="ORF">EDD42_3974</name>
</gene>
<dbReference type="RefSeq" id="WP_085514195.1">
    <property type="nucleotide sequence ID" value="NZ_FXAP01000007.1"/>
</dbReference>
<dbReference type="AlphaFoldDB" id="A0A3N2BLH3"/>
<dbReference type="Proteomes" id="UP000266915">
    <property type="component" value="Unassembled WGS sequence"/>
</dbReference>
<comment type="caution">
    <text evidence="1">The sequence shown here is derived from an EMBL/GenBank/DDBJ whole genome shotgun (WGS) entry which is preliminary data.</text>
</comment>
<keyword evidence="2" id="KW-1185">Reference proteome</keyword>
<evidence type="ECO:0000313" key="2">
    <source>
        <dbReference type="Proteomes" id="UP000266915"/>
    </source>
</evidence>
<reference evidence="1 2" key="1">
    <citation type="submission" date="2018-11" db="EMBL/GenBank/DDBJ databases">
        <title>Sequencing the genomes of 1000 actinobacteria strains.</title>
        <authorList>
            <person name="Klenk H.-P."/>
        </authorList>
    </citation>
    <scope>NUCLEOTIDE SEQUENCE [LARGE SCALE GENOMIC DNA]</scope>
    <source>
        <strain evidence="1 2">DSM 14012</strain>
    </source>
</reference>
<organism evidence="1 2">
    <name type="scientific">Plantibacter flavus</name>
    <dbReference type="NCBI Taxonomy" id="150123"/>
    <lineage>
        <taxon>Bacteria</taxon>
        <taxon>Bacillati</taxon>
        <taxon>Actinomycetota</taxon>
        <taxon>Actinomycetes</taxon>
        <taxon>Micrococcales</taxon>
        <taxon>Microbacteriaceae</taxon>
        <taxon>Plantibacter</taxon>
    </lineage>
</organism>
<proteinExistence type="predicted"/>
<accession>A0A3N2BLH3</accession>
<protein>
    <submittedName>
        <fullName evidence="1">Uncharacterized protein</fullName>
    </submittedName>
</protein>
<name>A0A3N2BLH3_9MICO</name>
<evidence type="ECO:0000313" key="1">
    <source>
        <dbReference type="EMBL" id="ROR76022.1"/>
    </source>
</evidence>
<dbReference type="EMBL" id="RKHL01000002">
    <property type="protein sequence ID" value="ROR76022.1"/>
    <property type="molecule type" value="Genomic_DNA"/>
</dbReference>
<sequence length="101" mass="10517">MTTPIGTPAANAIAPATVSGMVTVHMTEVIVTSYELPAADFTALGLTGSAGERAEPYDEKAILAGIEQLDELEPLVMASIADHEPGEYSVVERTITLTASQ</sequence>